<evidence type="ECO:0000313" key="4">
    <source>
        <dbReference type="Proteomes" id="UP000322225"/>
    </source>
</evidence>
<name>A0AAJ8LKH2_9TREE</name>
<dbReference type="SUPFAM" id="SSF47923">
    <property type="entry name" value="Ypt/Rab-GAP domain of gyp1p"/>
    <property type="match status" value="2"/>
</dbReference>
<feature type="compositionally biased region" description="Low complexity" evidence="1">
    <location>
        <begin position="810"/>
        <end position="829"/>
    </location>
</feature>
<evidence type="ECO:0000313" key="3">
    <source>
        <dbReference type="EMBL" id="WWD18876.1"/>
    </source>
</evidence>
<feature type="region of interest" description="Disordered" evidence="1">
    <location>
        <begin position="176"/>
        <end position="222"/>
    </location>
</feature>
<dbReference type="PROSITE" id="PS50086">
    <property type="entry name" value="TBC_RABGAP"/>
    <property type="match status" value="1"/>
</dbReference>
<dbReference type="Gene3D" id="1.10.472.80">
    <property type="entry name" value="Ypt/Rab-GAP domain of gyp1p, domain 3"/>
    <property type="match status" value="1"/>
</dbReference>
<dbReference type="AlphaFoldDB" id="A0AAJ8LKH2"/>
<dbReference type="InterPro" id="IPR050302">
    <property type="entry name" value="Rab_GAP_TBC_domain"/>
</dbReference>
<feature type="region of interest" description="Disordered" evidence="1">
    <location>
        <begin position="565"/>
        <end position="595"/>
    </location>
</feature>
<dbReference type="InterPro" id="IPR035969">
    <property type="entry name" value="Rab-GAP_TBC_sf"/>
</dbReference>
<feature type="compositionally biased region" description="Low complexity" evidence="1">
    <location>
        <begin position="876"/>
        <end position="885"/>
    </location>
</feature>
<feature type="compositionally biased region" description="Basic and acidic residues" evidence="1">
    <location>
        <begin position="262"/>
        <end position="273"/>
    </location>
</feature>
<feature type="region of interest" description="Disordered" evidence="1">
    <location>
        <begin position="872"/>
        <end position="894"/>
    </location>
</feature>
<feature type="region of interest" description="Disordered" evidence="1">
    <location>
        <begin position="397"/>
        <end position="427"/>
    </location>
</feature>
<feature type="compositionally biased region" description="Basic and acidic residues" evidence="1">
    <location>
        <begin position="473"/>
        <end position="492"/>
    </location>
</feature>
<dbReference type="Pfam" id="PF00566">
    <property type="entry name" value="RabGAP-TBC"/>
    <property type="match status" value="1"/>
</dbReference>
<evidence type="ECO:0000259" key="2">
    <source>
        <dbReference type="PROSITE" id="PS50086"/>
    </source>
</evidence>
<feature type="compositionally biased region" description="Low complexity" evidence="1">
    <location>
        <begin position="179"/>
        <end position="194"/>
    </location>
</feature>
<feature type="compositionally biased region" description="Low complexity" evidence="1">
    <location>
        <begin position="302"/>
        <end position="346"/>
    </location>
</feature>
<dbReference type="FunFam" id="1.10.8.270:FF:000026">
    <property type="entry name" value="TBC (Tre-2/Bub2/Cdc16) domain family"/>
    <property type="match status" value="1"/>
</dbReference>
<feature type="compositionally biased region" description="Polar residues" evidence="1">
    <location>
        <begin position="276"/>
        <end position="286"/>
    </location>
</feature>
<feature type="compositionally biased region" description="Polar residues" evidence="1">
    <location>
        <begin position="793"/>
        <end position="806"/>
    </location>
</feature>
<dbReference type="EMBL" id="CP144056">
    <property type="protein sequence ID" value="WWD18876.1"/>
    <property type="molecule type" value="Genomic_DNA"/>
</dbReference>
<feature type="region of interest" description="Disordered" evidence="1">
    <location>
        <begin position="250"/>
        <end position="362"/>
    </location>
</feature>
<dbReference type="PANTHER" id="PTHR47219">
    <property type="entry name" value="RAB GTPASE-ACTIVATING PROTEIN 1-LIKE"/>
    <property type="match status" value="1"/>
</dbReference>
<sequence length="1196" mass="130395">MADHPQPRSPLINTPTDEDKHPLAYQSHHHHPSITRRTSHHNNRTHSPSASTSSRASVPLPNRHRPHAATISGARPSPRTGGLSEADLLGVGPSQRHLRRSNKASPSLHSTAELEDVEYHTPARPESHRADSTGSRRLVNYLDSLGRDEIAIVETRFDLMSDEELYQFLQTLPGPSRGLDLPTLDQPDDQSLPPRAETPQSDKSPLFPPSPPSLASKQEPIDHPLRVLSRAVRELREVIGKLQDENERLREDNKARSIPARKAPDRMSIHDGLTEAISTSLTSDSPMQDFPSNPLVLPPPHRSTSPVPSTSRSIQPRSPSSSISVPFPYDSPITSTTQSRSTDSSSGLATPNASTSTSKGTNRQSWASGLWVWNASKKSRPRKGSIGSIASSHHVVASPAVQQLPSESAVMDEDDEENWRKGDGGSSPAFRAIFLATRIITPDPSSILTSPEIPPNALIAYLAHSLVSNARDEGIVARTPPDQRRQSRDLSRSRSRAASINSQDAVAMMSDPSSSPSGTPSREQQKSYGYGDQALAATASLGRSLLSSVSNATIRGTKAISGTNEDIRPSLLSRTSSTRAFPTTAVSPPSGAQVGGINHSTVDETPLPSVELSSIVPDESRPPTVLLSRQNLGSFFQSAKVNKTKMTTASRFESDEEPLTDRYGFIYDIQHAKMLKDASVAGTPAPISLNGTIPRIDEESEGWIAKRRRNSRGSQRSDIKVDRSNDHSDDQRSTTSPRRSIDSTNAKSRTPESATPPGSRSSSKVDHTRHRSTTLMSLNPSPAKPITAKDHLTVSSRGSSSLQPQAHGQLATSAPLSSSATLAHPSSPAETFQQPNASRLTISSLLDQLTEIHDRQQKERLHEWDAFLKRRAKSKTATNGNSSGSGSAGGGQNEMKWGTGLIGISQIGLNGKTGQEDWKSFTKLVRHGIPMTYRSDVWAECSGAKDLMVPGEYAEILTVHANDTSPVLADIEKDVSRTFPGNVFFGGDGPGVAKLRRVLVAYSWHNPAVGYCQGMNMLAATLLLTHTDEEQAYWVLTCLIDRLLPPNYFVPSLIASRADQLVLSDLVAQYVPKVHHHLDKLGVDLASVTFGWFLSLFTDCLPVETLFRVWDVFFVEGHDTLFRVAISILKLNENEISNCESISDLFSFISSMTSRLWGADRLIVLQHSYKPIIRHIDLVARCEKAVATIQREMDGE</sequence>
<keyword evidence="4" id="KW-1185">Reference proteome</keyword>
<feature type="compositionally biased region" description="Polar residues" evidence="1">
    <location>
        <begin position="347"/>
        <end position="362"/>
    </location>
</feature>
<proteinExistence type="predicted"/>
<dbReference type="PANTHER" id="PTHR47219:SF20">
    <property type="entry name" value="TBC1 DOMAIN FAMILY MEMBER 2B"/>
    <property type="match status" value="1"/>
</dbReference>
<feature type="region of interest" description="Disordered" evidence="1">
    <location>
        <begin position="704"/>
        <end position="836"/>
    </location>
</feature>
<feature type="compositionally biased region" description="Polar residues" evidence="1">
    <location>
        <begin position="733"/>
        <end position="762"/>
    </location>
</feature>
<dbReference type="SMART" id="SM00164">
    <property type="entry name" value="TBC"/>
    <property type="match status" value="1"/>
</dbReference>
<dbReference type="GO" id="GO:0005096">
    <property type="term" value="F:GTPase activator activity"/>
    <property type="evidence" value="ECO:0007669"/>
    <property type="project" value="TreeGrafter"/>
</dbReference>
<organism evidence="3 4">
    <name type="scientific">Kwoniella shandongensis</name>
    <dbReference type="NCBI Taxonomy" id="1734106"/>
    <lineage>
        <taxon>Eukaryota</taxon>
        <taxon>Fungi</taxon>
        <taxon>Dikarya</taxon>
        <taxon>Basidiomycota</taxon>
        <taxon>Agaricomycotina</taxon>
        <taxon>Tremellomycetes</taxon>
        <taxon>Tremellales</taxon>
        <taxon>Cryptococcaceae</taxon>
        <taxon>Kwoniella</taxon>
    </lineage>
</organism>
<dbReference type="Gene3D" id="1.10.8.270">
    <property type="entry name" value="putative rabgap domain of human tbc1 domain family member 14 like domains"/>
    <property type="match status" value="1"/>
</dbReference>
<protein>
    <recommendedName>
        <fullName evidence="2">Rab-GAP TBC domain-containing protein</fullName>
    </recommendedName>
</protein>
<feature type="compositionally biased region" description="Basic residues" evidence="1">
    <location>
        <begin position="27"/>
        <end position="44"/>
    </location>
</feature>
<gene>
    <name evidence="3" type="ORF">CI109_103331</name>
</gene>
<dbReference type="Proteomes" id="UP000322225">
    <property type="component" value="Chromosome 6"/>
</dbReference>
<feature type="compositionally biased region" description="Low complexity" evidence="1">
    <location>
        <begin position="45"/>
        <end position="57"/>
    </location>
</feature>
<reference evidence="3" key="2">
    <citation type="submission" date="2024-01" db="EMBL/GenBank/DDBJ databases">
        <title>Comparative genomics of Cryptococcus and Kwoniella reveals pathogenesis evolution and contrasting modes of karyotype evolution via chromosome fusion or intercentromeric recombination.</title>
        <authorList>
            <person name="Coelho M.A."/>
            <person name="David-Palma M."/>
            <person name="Shea T."/>
            <person name="Bowers K."/>
            <person name="McGinley-Smith S."/>
            <person name="Mohammad A.W."/>
            <person name="Gnirke A."/>
            <person name="Yurkov A.M."/>
            <person name="Nowrousian M."/>
            <person name="Sun S."/>
            <person name="Cuomo C.A."/>
            <person name="Heitman J."/>
        </authorList>
    </citation>
    <scope>NUCLEOTIDE SEQUENCE</scope>
    <source>
        <strain evidence="3">CBS 12478</strain>
    </source>
</reference>
<dbReference type="InterPro" id="IPR000195">
    <property type="entry name" value="Rab-GAP-TBC_dom"/>
</dbReference>
<reference evidence="3" key="1">
    <citation type="submission" date="2017-08" db="EMBL/GenBank/DDBJ databases">
        <authorList>
            <person name="Cuomo C."/>
            <person name="Billmyre B."/>
            <person name="Heitman J."/>
        </authorList>
    </citation>
    <scope>NUCLEOTIDE SEQUENCE</scope>
    <source>
        <strain evidence="3">CBS 12478</strain>
    </source>
</reference>
<dbReference type="GeneID" id="43589709"/>
<feature type="compositionally biased region" description="Low complexity" evidence="1">
    <location>
        <begin position="570"/>
        <end position="579"/>
    </location>
</feature>
<feature type="compositionally biased region" description="Basic and acidic residues" evidence="1">
    <location>
        <begin position="117"/>
        <end position="131"/>
    </location>
</feature>
<feature type="region of interest" description="Disordered" evidence="1">
    <location>
        <begin position="1"/>
        <end position="132"/>
    </location>
</feature>
<dbReference type="KEGG" id="ksn:43589709"/>
<dbReference type="RefSeq" id="XP_065823353.1">
    <property type="nucleotide sequence ID" value="XM_065967281.1"/>
</dbReference>
<evidence type="ECO:0000256" key="1">
    <source>
        <dbReference type="SAM" id="MobiDB-lite"/>
    </source>
</evidence>
<feature type="domain" description="Rab-GAP TBC" evidence="2">
    <location>
        <begin position="928"/>
        <end position="1117"/>
    </location>
</feature>
<feature type="compositionally biased region" description="Low complexity" evidence="1">
    <location>
        <begin position="510"/>
        <end position="521"/>
    </location>
</feature>
<feature type="compositionally biased region" description="Basic and acidic residues" evidence="1">
    <location>
        <begin position="715"/>
        <end position="732"/>
    </location>
</feature>
<feature type="region of interest" description="Disordered" evidence="1">
    <location>
        <begin position="473"/>
        <end position="527"/>
    </location>
</feature>
<dbReference type="GO" id="GO:0031267">
    <property type="term" value="F:small GTPase binding"/>
    <property type="evidence" value="ECO:0007669"/>
    <property type="project" value="TreeGrafter"/>
</dbReference>
<accession>A0AAJ8LKH2</accession>